<proteinExistence type="predicted"/>
<reference evidence="2 3" key="1">
    <citation type="journal article" date="2019" name="Commun. Biol.">
        <title>The bagworm genome reveals a unique fibroin gene that provides high tensile strength.</title>
        <authorList>
            <person name="Kono N."/>
            <person name="Nakamura H."/>
            <person name="Ohtoshi R."/>
            <person name="Tomita M."/>
            <person name="Numata K."/>
            <person name="Arakawa K."/>
        </authorList>
    </citation>
    <scope>NUCLEOTIDE SEQUENCE [LARGE SCALE GENOMIC DNA]</scope>
</reference>
<protein>
    <submittedName>
        <fullName evidence="2">Synaptotagmin-4</fullName>
    </submittedName>
</protein>
<dbReference type="OrthoDB" id="6511194at2759"/>
<sequence>MPRTLKSGERELVSKVRSFCEREKQNKEPLIPLEKVRLRVATMTGISEKTVSKISKEVEMAASTSTKISTPGKSRPRDKKIKLDDFEICVLRHKIHEFYANQRPVVYLDETYIHSTYSAGKCWQSETEEGVFTSDSKGPRWIIVHADNFMKWLQQKLTPNLPPQSIVVMDNAPYHSVEVNKTPTMSTTKAEMQNWIVSKGLSYLPTMVKAQLFEIIQEHKERPVYEADSLLEQYGHKVVRLPPYHCDLNAIELIWSLLKRRIAEKNVGQEAKNIIKITEEAFSSITAEEWKKECEHVKNIEENYFRDGVLVDKEIDRFIIEVGGDETDTSDSENRDTDSSNISGMRAVGRGEVLVSLCWQPAACRLTVVLLKARNLPKMDVTGLADPSVVHTHSQ</sequence>
<organism evidence="2 3">
    <name type="scientific">Eumeta variegata</name>
    <name type="common">Bagworm moth</name>
    <name type="synonym">Eumeta japonica</name>
    <dbReference type="NCBI Taxonomy" id="151549"/>
    <lineage>
        <taxon>Eukaryota</taxon>
        <taxon>Metazoa</taxon>
        <taxon>Ecdysozoa</taxon>
        <taxon>Arthropoda</taxon>
        <taxon>Hexapoda</taxon>
        <taxon>Insecta</taxon>
        <taxon>Pterygota</taxon>
        <taxon>Neoptera</taxon>
        <taxon>Endopterygota</taxon>
        <taxon>Lepidoptera</taxon>
        <taxon>Glossata</taxon>
        <taxon>Ditrysia</taxon>
        <taxon>Tineoidea</taxon>
        <taxon>Psychidae</taxon>
        <taxon>Oiketicinae</taxon>
        <taxon>Eumeta</taxon>
    </lineage>
</organism>
<evidence type="ECO:0000313" key="3">
    <source>
        <dbReference type="Proteomes" id="UP000299102"/>
    </source>
</evidence>
<dbReference type="SUPFAM" id="SSF49562">
    <property type="entry name" value="C2 domain (Calcium/lipid-binding domain, CaLB)"/>
    <property type="match status" value="1"/>
</dbReference>
<evidence type="ECO:0000313" key="2">
    <source>
        <dbReference type="EMBL" id="GBP06792.1"/>
    </source>
</evidence>
<accession>A0A4C1SX77</accession>
<keyword evidence="3" id="KW-1185">Reference proteome</keyword>
<dbReference type="PANTHER" id="PTHR33939">
    <property type="entry name" value="PROTEIN CBG22215"/>
    <property type="match status" value="1"/>
</dbReference>
<gene>
    <name evidence="2" type="primary">SYT4</name>
    <name evidence="2" type="ORF">EVAR_92716_1</name>
</gene>
<dbReference type="InterPro" id="IPR036397">
    <property type="entry name" value="RNaseH_sf"/>
</dbReference>
<dbReference type="Proteomes" id="UP000299102">
    <property type="component" value="Unassembled WGS sequence"/>
</dbReference>
<feature type="domain" description="Tc1-like transposase DDE" evidence="1">
    <location>
        <begin position="145"/>
        <end position="266"/>
    </location>
</feature>
<name>A0A4C1SX77_EUMVA</name>
<dbReference type="GO" id="GO:0003676">
    <property type="term" value="F:nucleic acid binding"/>
    <property type="evidence" value="ECO:0007669"/>
    <property type="project" value="InterPro"/>
</dbReference>
<dbReference type="PANTHER" id="PTHR33939:SF1">
    <property type="entry name" value="DUF4371 DOMAIN-CONTAINING PROTEIN"/>
    <property type="match status" value="1"/>
</dbReference>
<dbReference type="Gene3D" id="2.60.40.150">
    <property type="entry name" value="C2 domain"/>
    <property type="match status" value="1"/>
</dbReference>
<dbReference type="EMBL" id="BGZK01000023">
    <property type="protein sequence ID" value="GBP06792.1"/>
    <property type="molecule type" value="Genomic_DNA"/>
</dbReference>
<evidence type="ECO:0000259" key="1">
    <source>
        <dbReference type="Pfam" id="PF13358"/>
    </source>
</evidence>
<dbReference type="AlphaFoldDB" id="A0A4C1SX77"/>
<dbReference type="InterPro" id="IPR038717">
    <property type="entry name" value="Tc1-like_DDE_dom"/>
</dbReference>
<dbReference type="Pfam" id="PF13358">
    <property type="entry name" value="DDE_3"/>
    <property type="match status" value="1"/>
</dbReference>
<comment type="caution">
    <text evidence="2">The sequence shown here is derived from an EMBL/GenBank/DDBJ whole genome shotgun (WGS) entry which is preliminary data.</text>
</comment>
<dbReference type="InterPro" id="IPR035892">
    <property type="entry name" value="C2_domain_sf"/>
</dbReference>
<dbReference type="Gene3D" id="3.30.420.10">
    <property type="entry name" value="Ribonuclease H-like superfamily/Ribonuclease H"/>
    <property type="match status" value="1"/>
</dbReference>